<gene>
    <name evidence="1" type="ORF">Glove_74g320</name>
</gene>
<name>A0A397J9C5_9GLOM</name>
<accession>A0A397J9C5</accession>
<evidence type="ECO:0000313" key="2">
    <source>
        <dbReference type="Proteomes" id="UP000266861"/>
    </source>
</evidence>
<dbReference type="SUPFAM" id="SSF47095">
    <property type="entry name" value="HMG-box"/>
    <property type="match status" value="1"/>
</dbReference>
<dbReference type="InterPro" id="IPR036910">
    <property type="entry name" value="HMG_box_dom_sf"/>
</dbReference>
<keyword evidence="2" id="KW-1185">Reference proteome</keyword>
<proteinExistence type="predicted"/>
<dbReference type="AlphaFoldDB" id="A0A397J9C5"/>
<dbReference type="OrthoDB" id="2307332at2759"/>
<dbReference type="EMBL" id="PQFF01000070">
    <property type="protein sequence ID" value="RHZ84949.1"/>
    <property type="molecule type" value="Genomic_DNA"/>
</dbReference>
<protein>
    <submittedName>
        <fullName evidence="1">Uncharacterized protein</fullName>
    </submittedName>
</protein>
<organism evidence="1 2">
    <name type="scientific">Diversispora epigaea</name>
    <dbReference type="NCBI Taxonomy" id="1348612"/>
    <lineage>
        <taxon>Eukaryota</taxon>
        <taxon>Fungi</taxon>
        <taxon>Fungi incertae sedis</taxon>
        <taxon>Mucoromycota</taxon>
        <taxon>Glomeromycotina</taxon>
        <taxon>Glomeromycetes</taxon>
        <taxon>Diversisporales</taxon>
        <taxon>Diversisporaceae</taxon>
        <taxon>Diversispora</taxon>
    </lineage>
</organism>
<sequence>MPTNTETTTAACVAAVVAAAIVNNSSPTITPMLQILPLQILPLPPRYLIRRNKKNGELLSRATNEFLIYRNEYSKELSKQLESCGCNKLSMRKVSRMTAMAWKTESREVKRKYEKIHVKLLLFQK</sequence>
<dbReference type="Gene3D" id="1.10.30.10">
    <property type="entry name" value="High mobility group box domain"/>
    <property type="match status" value="1"/>
</dbReference>
<reference evidence="1 2" key="1">
    <citation type="submission" date="2018-08" db="EMBL/GenBank/DDBJ databases">
        <title>Genome and evolution of the arbuscular mycorrhizal fungus Diversispora epigaea (formerly Glomus versiforme) and its bacterial endosymbionts.</title>
        <authorList>
            <person name="Sun X."/>
            <person name="Fei Z."/>
            <person name="Harrison M."/>
        </authorList>
    </citation>
    <scope>NUCLEOTIDE SEQUENCE [LARGE SCALE GENOMIC DNA]</scope>
    <source>
        <strain evidence="1 2">IT104</strain>
    </source>
</reference>
<evidence type="ECO:0000313" key="1">
    <source>
        <dbReference type="EMBL" id="RHZ84949.1"/>
    </source>
</evidence>
<dbReference type="Proteomes" id="UP000266861">
    <property type="component" value="Unassembled WGS sequence"/>
</dbReference>
<comment type="caution">
    <text evidence="1">The sequence shown here is derived from an EMBL/GenBank/DDBJ whole genome shotgun (WGS) entry which is preliminary data.</text>
</comment>